<dbReference type="PROSITE" id="PS50048">
    <property type="entry name" value="ZN2_CY6_FUNGAL_2"/>
    <property type="match status" value="1"/>
</dbReference>
<evidence type="ECO:0000259" key="2">
    <source>
        <dbReference type="PROSITE" id="PS50048"/>
    </source>
</evidence>
<reference evidence="3" key="1">
    <citation type="journal article" date="2020" name="BMC Genomics">
        <title>Correction to: Identification and distribution of gene clusters required for synthesis of sphingolipid metabolism inhibitors in diverse species of the filamentous fungus Fusarium.</title>
        <authorList>
            <person name="Kim H.S."/>
            <person name="Lohmar J.M."/>
            <person name="Busman M."/>
            <person name="Brown D.W."/>
            <person name="Naumann T.A."/>
            <person name="Divon H.H."/>
            <person name="Lysoe E."/>
            <person name="Uhlig S."/>
            <person name="Proctor R.H."/>
        </authorList>
    </citation>
    <scope>NUCLEOTIDE SEQUENCE</scope>
    <source>
        <strain evidence="3">NRRL 45417</strain>
    </source>
</reference>
<dbReference type="OrthoDB" id="2595934at2759"/>
<protein>
    <recommendedName>
        <fullName evidence="2">Zn(2)-C6 fungal-type domain-containing protein</fullName>
    </recommendedName>
</protein>
<dbReference type="Gene3D" id="4.10.240.10">
    <property type="entry name" value="Zn(2)-C6 fungal-type DNA-binding domain"/>
    <property type="match status" value="1"/>
</dbReference>
<dbReference type="Proteomes" id="UP000604273">
    <property type="component" value="Unassembled WGS sequence"/>
</dbReference>
<gene>
    <name evidence="3" type="ORF">FGADI_6520</name>
</gene>
<keyword evidence="1" id="KW-0539">Nucleus</keyword>
<accession>A0A8H4T7V4</accession>
<sequence>MPQHRRRVVSCPTCRRLKTRCEVPSGSAVCSRCKALRIPCELPFDAHRVTQTSQGLEGSITSSPPQLVQACSCEERLMAVESELAELRLAVHELSQTATSRVLQTTSNNQVTTTSVPVVAEASREITEDQRDAAYLDPPVAPVRVIRKMYTWINGNPESPRDVVELPETIRAKLNSNGLGLRLIETSSKNIPRLHFLQGTIDKALSGEYNLLSVTCLLAGMQTNSSTISKDLHTSLYGILKSGLAELSLESPLSLPSLFIDAWLLSGSLLLHIMLSLDFPKLQQPLLSLRYSEDDRNRILTWNAACLQHLKFTIGVGKLSAVRMDLAAHYIDIVKNADGFNELDKEVVAELELFILLYRGIVEEHVSAKQLPIDLSKWHAINSSLFNLDESLELKFALSTFHLLANRWELSRLRQEDIRNSHDKAVYDQYIEPILKHSHQIIRFSREMASQKKIIHTFDFLMGAYAHITLVEFSDHLEDIDKTFRLMEEVQNLRKDTYVVEPVSIWAMNMMRKRVFDKVRPEVEAPTDMLPGLDVWWPPFEALSNRMEYTSTEIRLC</sequence>
<dbReference type="GO" id="GO:0008270">
    <property type="term" value="F:zinc ion binding"/>
    <property type="evidence" value="ECO:0007669"/>
    <property type="project" value="InterPro"/>
</dbReference>
<comment type="caution">
    <text evidence="3">The sequence shown here is derived from an EMBL/GenBank/DDBJ whole genome shotgun (WGS) entry which is preliminary data.</text>
</comment>
<dbReference type="GO" id="GO:0000981">
    <property type="term" value="F:DNA-binding transcription factor activity, RNA polymerase II-specific"/>
    <property type="evidence" value="ECO:0007669"/>
    <property type="project" value="InterPro"/>
</dbReference>
<dbReference type="InterPro" id="IPR001138">
    <property type="entry name" value="Zn2Cys6_DnaBD"/>
</dbReference>
<organism evidence="3 4">
    <name type="scientific">Fusarium gaditjirri</name>
    <dbReference type="NCBI Taxonomy" id="282569"/>
    <lineage>
        <taxon>Eukaryota</taxon>
        <taxon>Fungi</taxon>
        <taxon>Dikarya</taxon>
        <taxon>Ascomycota</taxon>
        <taxon>Pezizomycotina</taxon>
        <taxon>Sordariomycetes</taxon>
        <taxon>Hypocreomycetidae</taxon>
        <taxon>Hypocreales</taxon>
        <taxon>Nectriaceae</taxon>
        <taxon>Fusarium</taxon>
        <taxon>Fusarium nisikadoi species complex</taxon>
    </lineage>
</organism>
<dbReference type="PROSITE" id="PS00463">
    <property type="entry name" value="ZN2_CY6_FUNGAL_1"/>
    <property type="match status" value="1"/>
</dbReference>
<dbReference type="InterPro" id="IPR036864">
    <property type="entry name" value="Zn2-C6_fun-type_DNA-bd_sf"/>
</dbReference>
<evidence type="ECO:0000256" key="1">
    <source>
        <dbReference type="ARBA" id="ARBA00023242"/>
    </source>
</evidence>
<dbReference type="Pfam" id="PF00172">
    <property type="entry name" value="Zn_clus"/>
    <property type="match status" value="1"/>
</dbReference>
<dbReference type="EMBL" id="JABFAI010000151">
    <property type="protein sequence ID" value="KAF4952767.1"/>
    <property type="molecule type" value="Genomic_DNA"/>
</dbReference>
<proteinExistence type="predicted"/>
<dbReference type="CDD" id="cd00067">
    <property type="entry name" value="GAL4"/>
    <property type="match status" value="1"/>
</dbReference>
<feature type="domain" description="Zn(2)-C6 fungal-type" evidence="2">
    <location>
        <begin position="10"/>
        <end position="42"/>
    </location>
</feature>
<evidence type="ECO:0000313" key="3">
    <source>
        <dbReference type="EMBL" id="KAF4952767.1"/>
    </source>
</evidence>
<name>A0A8H4T7V4_9HYPO</name>
<reference evidence="3" key="2">
    <citation type="submission" date="2020-05" db="EMBL/GenBank/DDBJ databases">
        <authorList>
            <person name="Kim H.-S."/>
            <person name="Proctor R.H."/>
            <person name="Brown D.W."/>
        </authorList>
    </citation>
    <scope>NUCLEOTIDE SEQUENCE</scope>
    <source>
        <strain evidence="3">NRRL 45417</strain>
    </source>
</reference>
<keyword evidence="4" id="KW-1185">Reference proteome</keyword>
<dbReference type="SUPFAM" id="SSF57701">
    <property type="entry name" value="Zn2/Cys6 DNA-binding domain"/>
    <property type="match status" value="1"/>
</dbReference>
<evidence type="ECO:0000313" key="4">
    <source>
        <dbReference type="Proteomes" id="UP000604273"/>
    </source>
</evidence>
<dbReference type="AlphaFoldDB" id="A0A8H4T7V4"/>